<sequence>MSKLNTAELQAMDAAHYLHPFTDHKELGERGTRIIERAEGVYLWDSEGNKVLDGMAGLWCVNIGYGRKELAEAAYQQMLKLPYYNSFFQCANPPAIELATAIAEVAPKHMNHVFFTGSGSESNDTVLRMVRRYWDLKGKSTKKTIISRINGYHGSTVAGASLGGMSVMHEQGDLPIPGIVHIPQPYWYGEGGDMSPDEFGIWAAQQLEAKILELGIDQVAAFIAEPIQGAGGVIIPPDTYWPEIKRILAKYEILLVIDEVICGFGRTGQWFASQHYDLQPDLMPIAKGMTSGYLPMGGVIVSDRVAETMIEHGGEFYHGYTYSGHPASAAVGLENLRIMRDEKIVDYVRNEAAPYLQDKIAGLAAHRLVGEVRGVGLLGAIELVKDKATRERFPDKGTVGTLCRDLCVANGLVMRAVGDTMIMSPPLIISRAEIDELVDKAWKVLDLVAERLGV</sequence>
<keyword evidence="3 7" id="KW-0032">Aminotransferase</keyword>
<dbReference type="PANTHER" id="PTHR43094:SF1">
    <property type="entry name" value="AMINOTRANSFERASE CLASS-III"/>
    <property type="match status" value="1"/>
</dbReference>
<proteinExistence type="inferred from homology"/>
<dbReference type="Gene3D" id="3.90.1150.10">
    <property type="entry name" value="Aspartate Aminotransferase, domain 1"/>
    <property type="match status" value="1"/>
</dbReference>
<name>A0AAQ1G9C4_9GAMM</name>
<dbReference type="GO" id="GO:0008483">
    <property type="term" value="F:transaminase activity"/>
    <property type="evidence" value="ECO:0007669"/>
    <property type="project" value="UniProtKB-KW"/>
</dbReference>
<dbReference type="AlphaFoldDB" id="A0AAQ1G9C4"/>
<evidence type="ECO:0000256" key="6">
    <source>
        <dbReference type="RuleBase" id="RU003560"/>
    </source>
</evidence>
<dbReference type="NCBIfam" id="NF004767">
    <property type="entry name" value="PRK06105.1"/>
    <property type="match status" value="1"/>
</dbReference>
<dbReference type="InterPro" id="IPR015421">
    <property type="entry name" value="PyrdxlP-dep_Trfase_major"/>
</dbReference>
<evidence type="ECO:0000256" key="1">
    <source>
        <dbReference type="ARBA" id="ARBA00001933"/>
    </source>
</evidence>
<comment type="similarity">
    <text evidence="2 6">Belongs to the class-III pyridoxal-phosphate-dependent aminotransferase family.</text>
</comment>
<dbReference type="RefSeq" id="WP_088276225.1">
    <property type="nucleotide sequence ID" value="NZ_FNVE01000008.1"/>
</dbReference>
<protein>
    <submittedName>
        <fullName evidence="7">Putrescine aminotransferase</fullName>
    </submittedName>
</protein>
<dbReference type="FunFam" id="3.40.640.10:FF:000014">
    <property type="entry name" value="Adenosylmethionine-8-amino-7-oxononanoate aminotransferase, probable"/>
    <property type="match status" value="1"/>
</dbReference>
<dbReference type="NCBIfam" id="NF005682">
    <property type="entry name" value="PRK07480.1"/>
    <property type="match status" value="1"/>
</dbReference>
<evidence type="ECO:0000256" key="3">
    <source>
        <dbReference type="ARBA" id="ARBA00022576"/>
    </source>
</evidence>
<keyword evidence="4" id="KW-0808">Transferase</keyword>
<dbReference type="SUPFAM" id="SSF53383">
    <property type="entry name" value="PLP-dependent transferases"/>
    <property type="match status" value="1"/>
</dbReference>
<dbReference type="InterPro" id="IPR015422">
    <property type="entry name" value="PyrdxlP-dep_Trfase_small"/>
</dbReference>
<dbReference type="Gene3D" id="3.40.640.10">
    <property type="entry name" value="Type I PLP-dependent aspartate aminotransferase-like (Major domain)"/>
    <property type="match status" value="1"/>
</dbReference>
<evidence type="ECO:0000313" key="8">
    <source>
        <dbReference type="Proteomes" id="UP000243518"/>
    </source>
</evidence>
<keyword evidence="5 6" id="KW-0663">Pyridoxal phosphate</keyword>
<dbReference type="InterPro" id="IPR015424">
    <property type="entry name" value="PyrdxlP-dep_Trfase"/>
</dbReference>
<dbReference type="Proteomes" id="UP000243518">
    <property type="component" value="Unassembled WGS sequence"/>
</dbReference>
<dbReference type="PIRSF" id="PIRSF000521">
    <property type="entry name" value="Transaminase_4ab_Lys_Orn"/>
    <property type="match status" value="1"/>
</dbReference>
<comment type="cofactor">
    <cofactor evidence="1">
        <name>pyridoxal 5'-phosphate</name>
        <dbReference type="ChEBI" id="CHEBI:597326"/>
    </cofactor>
</comment>
<dbReference type="Pfam" id="PF00202">
    <property type="entry name" value="Aminotran_3"/>
    <property type="match status" value="1"/>
</dbReference>
<dbReference type="PROSITE" id="PS00600">
    <property type="entry name" value="AA_TRANSFER_CLASS_3"/>
    <property type="match status" value="1"/>
</dbReference>
<reference evidence="7 8" key="1">
    <citation type="submission" date="2016-10" db="EMBL/GenBank/DDBJ databases">
        <authorList>
            <person name="Varghese N."/>
            <person name="Submissions S."/>
        </authorList>
    </citation>
    <scope>NUCLEOTIDE SEQUENCE [LARGE SCALE GENOMIC DNA]</scope>
    <source>
        <strain evidence="7 8">CECT 8317</strain>
    </source>
</reference>
<evidence type="ECO:0000313" key="7">
    <source>
        <dbReference type="EMBL" id="SEG50269.1"/>
    </source>
</evidence>
<dbReference type="CDD" id="cd00610">
    <property type="entry name" value="OAT_like"/>
    <property type="match status" value="1"/>
</dbReference>
<evidence type="ECO:0000256" key="4">
    <source>
        <dbReference type="ARBA" id="ARBA00022679"/>
    </source>
</evidence>
<evidence type="ECO:0000256" key="5">
    <source>
        <dbReference type="ARBA" id="ARBA00022898"/>
    </source>
</evidence>
<accession>A0AAQ1G9C4</accession>
<dbReference type="GO" id="GO:0030170">
    <property type="term" value="F:pyridoxal phosphate binding"/>
    <property type="evidence" value="ECO:0007669"/>
    <property type="project" value="InterPro"/>
</dbReference>
<organism evidence="7 8">
    <name type="scientific">Halopseudomonas aestusnigri</name>
    <dbReference type="NCBI Taxonomy" id="857252"/>
    <lineage>
        <taxon>Bacteria</taxon>
        <taxon>Pseudomonadati</taxon>
        <taxon>Pseudomonadota</taxon>
        <taxon>Gammaproteobacteria</taxon>
        <taxon>Pseudomonadales</taxon>
        <taxon>Pseudomonadaceae</taxon>
        <taxon>Halopseudomonas</taxon>
    </lineage>
</organism>
<dbReference type="GO" id="GO:0005829">
    <property type="term" value="C:cytosol"/>
    <property type="evidence" value="ECO:0007669"/>
    <property type="project" value="TreeGrafter"/>
</dbReference>
<dbReference type="EMBL" id="FNVE01000008">
    <property type="protein sequence ID" value="SEG50269.1"/>
    <property type="molecule type" value="Genomic_DNA"/>
</dbReference>
<comment type="caution">
    <text evidence="7">The sequence shown here is derived from an EMBL/GenBank/DDBJ whole genome shotgun (WGS) entry which is preliminary data.</text>
</comment>
<gene>
    <name evidence="7" type="ORF">SAMN05216586_10862</name>
</gene>
<keyword evidence="8" id="KW-1185">Reference proteome</keyword>
<dbReference type="InterPro" id="IPR005814">
    <property type="entry name" value="Aminotrans_3"/>
</dbReference>
<dbReference type="PANTHER" id="PTHR43094">
    <property type="entry name" value="AMINOTRANSFERASE"/>
    <property type="match status" value="1"/>
</dbReference>
<evidence type="ECO:0000256" key="2">
    <source>
        <dbReference type="ARBA" id="ARBA00008954"/>
    </source>
</evidence>
<dbReference type="InterPro" id="IPR049704">
    <property type="entry name" value="Aminotrans_3_PPA_site"/>
</dbReference>